<evidence type="ECO:0000313" key="4">
    <source>
        <dbReference type="Proteomes" id="UP000681414"/>
    </source>
</evidence>
<dbReference type="AlphaFoldDB" id="A0A942TBJ3"/>
<dbReference type="Proteomes" id="UP000681414">
    <property type="component" value="Unassembled WGS sequence"/>
</dbReference>
<keyword evidence="1" id="KW-0175">Coiled coil</keyword>
<evidence type="ECO:0000313" key="3">
    <source>
        <dbReference type="EMBL" id="MBS4194831.1"/>
    </source>
</evidence>
<comment type="caution">
    <text evidence="3">The sequence shown here is derived from an EMBL/GenBank/DDBJ whole genome shotgun (WGS) entry which is preliminary data.</text>
</comment>
<accession>A0A942TBJ3</accession>
<organism evidence="3 4">
    <name type="scientific">Lederbergia citri</name>
    <dbReference type="NCBI Taxonomy" id="2833580"/>
    <lineage>
        <taxon>Bacteria</taxon>
        <taxon>Bacillati</taxon>
        <taxon>Bacillota</taxon>
        <taxon>Bacilli</taxon>
        <taxon>Bacillales</taxon>
        <taxon>Bacillaceae</taxon>
        <taxon>Lederbergia</taxon>
    </lineage>
</organism>
<keyword evidence="2" id="KW-1133">Transmembrane helix</keyword>
<evidence type="ECO:0000256" key="2">
    <source>
        <dbReference type="SAM" id="Phobius"/>
    </source>
</evidence>
<gene>
    <name evidence="3" type="ORF">KHA97_07045</name>
</gene>
<dbReference type="RefSeq" id="WP_213123982.1">
    <property type="nucleotide sequence ID" value="NZ_JAGYPG010000001.1"/>
</dbReference>
<proteinExistence type="predicted"/>
<keyword evidence="2" id="KW-0812">Transmembrane</keyword>
<feature type="coiled-coil region" evidence="1">
    <location>
        <begin position="38"/>
        <end position="65"/>
    </location>
</feature>
<keyword evidence="2" id="KW-0472">Membrane</keyword>
<name>A0A942TBJ3_9BACI</name>
<protein>
    <submittedName>
        <fullName evidence="3">Uncharacterized protein</fullName>
    </submittedName>
</protein>
<reference evidence="3 4" key="1">
    <citation type="submission" date="2021-05" db="EMBL/GenBank/DDBJ databases">
        <title>Novel Bacillus species.</title>
        <authorList>
            <person name="Liu G."/>
        </authorList>
    </citation>
    <scope>NUCLEOTIDE SEQUENCE [LARGE SCALE GENOMIC DNA]</scope>
    <source>
        <strain evidence="4">FJAT-49780</strain>
    </source>
</reference>
<dbReference type="EMBL" id="JAGYPG010000001">
    <property type="protein sequence ID" value="MBS4194831.1"/>
    <property type="molecule type" value="Genomic_DNA"/>
</dbReference>
<evidence type="ECO:0000256" key="1">
    <source>
        <dbReference type="SAM" id="Coils"/>
    </source>
</evidence>
<sequence>MNINLIPPRKKKSYFLFYSFLIIFIVTILFSSILFLQIQAKKDHILSLEKERQQIQKLVEIENSKLNEAQITSSTDILYETITRVEKDRIDAVPLLSHLISLLSERGFFESIDYQLDGDVQLSVQFDSSRDAAYYLHELLQSSWLTDAKIISITAKEEIEDANNKEHENVLRYTASYQLSLNKAYIKEIQSEGGTE</sequence>
<keyword evidence="4" id="KW-1185">Reference proteome</keyword>
<feature type="transmembrane region" description="Helical" evidence="2">
    <location>
        <begin position="15"/>
        <end position="36"/>
    </location>
</feature>